<dbReference type="GO" id="GO:0071949">
    <property type="term" value="F:FAD binding"/>
    <property type="evidence" value="ECO:0007669"/>
    <property type="project" value="TreeGrafter"/>
</dbReference>
<dbReference type="GO" id="GO:0010133">
    <property type="term" value="P:L-proline catabolic process to L-glutamate"/>
    <property type="evidence" value="ECO:0007669"/>
    <property type="project" value="TreeGrafter"/>
</dbReference>
<dbReference type="EC" id="1.5.5.2" evidence="2 5"/>
<dbReference type="InParanoid" id="A0A2K1QL62"/>
<organism evidence="7 8">
    <name type="scientific">Sphaceloma murrayae</name>
    <dbReference type="NCBI Taxonomy" id="2082308"/>
    <lineage>
        <taxon>Eukaryota</taxon>
        <taxon>Fungi</taxon>
        <taxon>Dikarya</taxon>
        <taxon>Ascomycota</taxon>
        <taxon>Pezizomycotina</taxon>
        <taxon>Dothideomycetes</taxon>
        <taxon>Dothideomycetidae</taxon>
        <taxon>Myriangiales</taxon>
        <taxon>Elsinoaceae</taxon>
        <taxon>Sphaceloma</taxon>
    </lineage>
</organism>
<dbReference type="GO" id="GO:0005739">
    <property type="term" value="C:mitochondrion"/>
    <property type="evidence" value="ECO:0007669"/>
    <property type="project" value="TreeGrafter"/>
</dbReference>
<accession>A0A2K1QL62</accession>
<dbReference type="PANTHER" id="PTHR13914:SF30">
    <property type="entry name" value="PROLINE DEHYDROGENASE"/>
    <property type="match status" value="1"/>
</dbReference>
<dbReference type="InterPro" id="IPR029041">
    <property type="entry name" value="FAD-linked_oxidoreductase-like"/>
</dbReference>
<dbReference type="OrthoDB" id="5464at2759"/>
<gene>
    <name evidence="7" type="ORF">CAC42_4144</name>
</gene>
<name>A0A2K1QL62_9PEZI</name>
<evidence type="ECO:0000313" key="8">
    <source>
        <dbReference type="Proteomes" id="UP000243797"/>
    </source>
</evidence>
<evidence type="ECO:0000256" key="4">
    <source>
        <dbReference type="ARBA" id="ARBA00023062"/>
    </source>
</evidence>
<evidence type="ECO:0000313" key="7">
    <source>
        <dbReference type="EMBL" id="PNS15692.1"/>
    </source>
</evidence>
<keyword evidence="8" id="KW-1185">Reference proteome</keyword>
<keyword evidence="5" id="KW-0274">FAD</keyword>
<comment type="cofactor">
    <cofactor evidence="5">
        <name>FAD</name>
        <dbReference type="ChEBI" id="CHEBI:57692"/>
    </cofactor>
</comment>
<keyword evidence="5" id="KW-0285">Flavoprotein</keyword>
<protein>
    <recommendedName>
        <fullName evidence="2 5">Proline dehydrogenase</fullName>
        <ecNumber evidence="2 5">1.5.5.2</ecNumber>
    </recommendedName>
</protein>
<proteinExistence type="inferred from homology"/>
<dbReference type="InterPro" id="IPR015659">
    <property type="entry name" value="Proline_oxidase"/>
</dbReference>
<evidence type="ECO:0000256" key="5">
    <source>
        <dbReference type="RuleBase" id="RU364054"/>
    </source>
</evidence>
<dbReference type="Gene3D" id="3.20.20.220">
    <property type="match status" value="1"/>
</dbReference>
<feature type="domain" description="Proline dehydrogenase" evidence="6">
    <location>
        <begin position="47"/>
        <end position="307"/>
    </location>
</feature>
<dbReference type="EMBL" id="NKHZ01000068">
    <property type="protein sequence ID" value="PNS15692.1"/>
    <property type="molecule type" value="Genomic_DNA"/>
</dbReference>
<dbReference type="Proteomes" id="UP000243797">
    <property type="component" value="Unassembled WGS sequence"/>
</dbReference>
<comment type="function">
    <text evidence="5">Converts proline to delta-1-pyrroline-5-carboxylate.</text>
</comment>
<evidence type="ECO:0000259" key="6">
    <source>
        <dbReference type="Pfam" id="PF01619"/>
    </source>
</evidence>
<keyword evidence="4 5" id="KW-0642">Proline metabolism</keyword>
<comment type="similarity">
    <text evidence="1 5">Belongs to the proline oxidase family.</text>
</comment>
<evidence type="ECO:0000256" key="2">
    <source>
        <dbReference type="ARBA" id="ARBA00012695"/>
    </source>
</evidence>
<dbReference type="STRING" id="2082308.A0A2K1QL62"/>
<evidence type="ECO:0000256" key="3">
    <source>
        <dbReference type="ARBA" id="ARBA00023002"/>
    </source>
</evidence>
<dbReference type="Pfam" id="PF01619">
    <property type="entry name" value="Pro_dh"/>
    <property type="match status" value="1"/>
</dbReference>
<dbReference type="SUPFAM" id="SSF51730">
    <property type="entry name" value="FAD-linked oxidoreductase"/>
    <property type="match status" value="1"/>
</dbReference>
<evidence type="ECO:0000256" key="1">
    <source>
        <dbReference type="ARBA" id="ARBA00005869"/>
    </source>
</evidence>
<keyword evidence="3 5" id="KW-0560">Oxidoreductase</keyword>
<dbReference type="AlphaFoldDB" id="A0A2K1QL62"/>
<reference evidence="7 8" key="1">
    <citation type="submission" date="2017-06" db="EMBL/GenBank/DDBJ databases">
        <title>Draft genome sequence of a variant of Elsinoe murrayae.</title>
        <authorList>
            <person name="Cheng Q."/>
        </authorList>
    </citation>
    <scope>NUCLEOTIDE SEQUENCE [LARGE SCALE GENOMIC DNA]</scope>
    <source>
        <strain evidence="7 8">CQ-2017a</strain>
    </source>
</reference>
<dbReference type="GO" id="GO:0004657">
    <property type="term" value="F:proline dehydrogenase activity"/>
    <property type="evidence" value="ECO:0007669"/>
    <property type="project" value="UniProtKB-EC"/>
</dbReference>
<comment type="caution">
    <text evidence="7">The sequence shown here is derived from an EMBL/GenBank/DDBJ whole genome shotgun (WGS) entry which is preliminary data.</text>
</comment>
<dbReference type="InterPro" id="IPR002872">
    <property type="entry name" value="Proline_DH_dom"/>
</dbReference>
<dbReference type="PANTHER" id="PTHR13914">
    <property type="entry name" value="PROLINE OXIDASE"/>
    <property type="match status" value="1"/>
</dbReference>
<sequence length="329" mass="36159">MKQLESIGYHGVVLEYALEVLKDTKGADEASDVRVWRQGLLDSIDMARPGDMVAFKWSGLGSAAFKRLEAGDEPSPLHISAMREICDAASAKTVYLLPSAEENATLPAYHQWTLNMQRIYNRGPAGSIIYNTYQAYLRGMPNDLNQHLADAQKGGYNLGVKLVRGAYMGSEAKHLICGSAQETHDQYDATTAALLRNRYEGPLYPIATANRFPKVSVILATHNLASTRKAQAIVKQRLQDNEPMVPLVYAQLQGMADEISCELLAAGHGGTADAPRVVKYTSWGTMKQCLNYLLRRAGENKDAAGRTAESRNAMGKELGRRFRSVFGFA</sequence>
<comment type="catalytic activity">
    <reaction evidence="5">
        <text>L-proline + a quinone = (S)-1-pyrroline-5-carboxylate + a quinol + H(+)</text>
        <dbReference type="Rhea" id="RHEA:23784"/>
        <dbReference type="ChEBI" id="CHEBI:15378"/>
        <dbReference type="ChEBI" id="CHEBI:17388"/>
        <dbReference type="ChEBI" id="CHEBI:24646"/>
        <dbReference type="ChEBI" id="CHEBI:60039"/>
        <dbReference type="ChEBI" id="CHEBI:132124"/>
        <dbReference type="EC" id="1.5.5.2"/>
    </reaction>
</comment>